<evidence type="ECO:0000256" key="1">
    <source>
        <dbReference type="SAM" id="MobiDB-lite"/>
    </source>
</evidence>
<reference evidence="2 3" key="1">
    <citation type="submission" date="2013-09" db="EMBL/GenBank/DDBJ databases">
        <title>Whole genome sequencing of Halarchaeum acidiphilum strain MH1-52-1.</title>
        <authorList>
            <person name="Shimane Y."/>
            <person name="Minegishi H."/>
            <person name="Nishi S."/>
            <person name="Echigo A."/>
            <person name="Shuto A."/>
            <person name="Konishi M."/>
            <person name="Ito T."/>
            <person name="Ohkuma M."/>
            <person name="Ohta Y."/>
            <person name="Nagano Y."/>
            <person name="Tsubouchi T."/>
            <person name="Mori K."/>
            <person name="Usui K."/>
            <person name="Kamekura M."/>
            <person name="Usami R."/>
            <person name="Takaki Y."/>
            <person name="Hatada Y."/>
        </authorList>
    </citation>
    <scope>NUCLEOTIDE SEQUENCE [LARGE SCALE GENOMIC DNA]</scope>
    <source>
        <strain evidence="2 3">JCM 16109</strain>
    </source>
</reference>
<organism evidence="2 3">
    <name type="scientific">Halarchaeum acidiphilum MH1-52-1</name>
    <dbReference type="NCBI Taxonomy" id="1261545"/>
    <lineage>
        <taxon>Archaea</taxon>
        <taxon>Methanobacteriati</taxon>
        <taxon>Methanobacteriota</taxon>
        <taxon>Stenosarchaea group</taxon>
        <taxon>Halobacteria</taxon>
        <taxon>Halobacteriales</taxon>
        <taxon>Halobacteriaceae</taxon>
    </lineage>
</organism>
<gene>
    <name evidence="2" type="ORF">MBEHAL_0505</name>
</gene>
<feature type="compositionally biased region" description="Basic residues" evidence="1">
    <location>
        <begin position="25"/>
        <end position="37"/>
    </location>
</feature>
<feature type="compositionally biased region" description="Low complexity" evidence="1">
    <location>
        <begin position="1"/>
        <end position="13"/>
    </location>
</feature>
<proteinExistence type="predicted"/>
<name>U2YRX2_9EURY</name>
<comment type="caution">
    <text evidence="2">The sequence shown here is derived from an EMBL/GenBank/DDBJ whole genome shotgun (WGS) entry which is preliminary data.</text>
</comment>
<dbReference type="Proteomes" id="UP000016986">
    <property type="component" value="Unassembled WGS sequence"/>
</dbReference>
<accession>U2YRX2</accession>
<sequence>MLLAESAAAEATAIGHPHLRSTAVTRRHCPTPRTARG</sequence>
<evidence type="ECO:0000313" key="2">
    <source>
        <dbReference type="EMBL" id="GAD51745.1"/>
    </source>
</evidence>
<dbReference type="EMBL" id="BATA01000007">
    <property type="protein sequence ID" value="GAD51745.1"/>
    <property type="molecule type" value="Genomic_DNA"/>
</dbReference>
<feature type="region of interest" description="Disordered" evidence="1">
    <location>
        <begin position="1"/>
        <end position="37"/>
    </location>
</feature>
<protein>
    <submittedName>
        <fullName evidence="2">Uncharacterized protein</fullName>
    </submittedName>
</protein>
<dbReference type="AlphaFoldDB" id="U2YRX2"/>
<keyword evidence="3" id="KW-1185">Reference proteome</keyword>
<evidence type="ECO:0000313" key="3">
    <source>
        <dbReference type="Proteomes" id="UP000016986"/>
    </source>
</evidence>